<name>A0AAN7LHJ7_TRANT</name>
<keyword evidence="2" id="KW-1185">Reference proteome</keyword>
<dbReference type="GO" id="GO:0000813">
    <property type="term" value="C:ESCRT I complex"/>
    <property type="evidence" value="ECO:0007669"/>
    <property type="project" value="TreeGrafter"/>
</dbReference>
<evidence type="ECO:0000313" key="1">
    <source>
        <dbReference type="EMBL" id="KAK4786837.1"/>
    </source>
</evidence>
<organism evidence="1 2">
    <name type="scientific">Trapa natans</name>
    <name type="common">Water chestnut</name>
    <dbReference type="NCBI Taxonomy" id="22666"/>
    <lineage>
        <taxon>Eukaryota</taxon>
        <taxon>Viridiplantae</taxon>
        <taxon>Streptophyta</taxon>
        <taxon>Embryophyta</taxon>
        <taxon>Tracheophyta</taxon>
        <taxon>Spermatophyta</taxon>
        <taxon>Magnoliopsida</taxon>
        <taxon>eudicotyledons</taxon>
        <taxon>Gunneridae</taxon>
        <taxon>Pentapetalae</taxon>
        <taxon>rosids</taxon>
        <taxon>malvids</taxon>
        <taxon>Myrtales</taxon>
        <taxon>Lythraceae</taxon>
        <taxon>Trapa</taxon>
    </lineage>
</organism>
<gene>
    <name evidence="1" type="ORF">SAY86_010670</name>
</gene>
<proteinExistence type="predicted"/>
<protein>
    <submittedName>
        <fullName evidence="1">Uncharacterized protein</fullName>
    </submittedName>
</protein>
<dbReference type="PANTHER" id="PTHR46977">
    <property type="entry name" value="PROTEIN FREE1"/>
    <property type="match status" value="1"/>
</dbReference>
<reference evidence="1 2" key="1">
    <citation type="journal article" date="2023" name="Hortic Res">
        <title>Pangenome of water caltrop reveals structural variations and asymmetric subgenome divergence after allopolyploidization.</title>
        <authorList>
            <person name="Zhang X."/>
            <person name="Chen Y."/>
            <person name="Wang L."/>
            <person name="Yuan Y."/>
            <person name="Fang M."/>
            <person name="Shi L."/>
            <person name="Lu R."/>
            <person name="Comes H.P."/>
            <person name="Ma Y."/>
            <person name="Chen Y."/>
            <person name="Huang G."/>
            <person name="Zhou Y."/>
            <person name="Zheng Z."/>
            <person name="Qiu Y."/>
        </authorList>
    </citation>
    <scope>NUCLEOTIDE SEQUENCE [LARGE SCALE GENOMIC DNA]</scope>
    <source>
        <strain evidence="1">F231</strain>
    </source>
</reference>
<dbReference type="GO" id="GO:0070676">
    <property type="term" value="P:intralumenal vesicle formation"/>
    <property type="evidence" value="ECO:0007669"/>
    <property type="project" value="TreeGrafter"/>
</dbReference>
<dbReference type="GO" id="GO:0043130">
    <property type="term" value="F:ubiquitin binding"/>
    <property type="evidence" value="ECO:0007669"/>
    <property type="project" value="InterPro"/>
</dbReference>
<sequence>MPQANCPYSYTCIVNPPKFLLVGLDGIKMLDSSTNRMLRIYPLRTSPDANVHYSNLQNLKEMGGRSRPSETTKIDDQLAEKKKGFADWINLIKPGDEEKDHWVPDESSYKVNSETEQCKGGCEETSRLTESHEDLARQIQEEMERNRPAASGPGSQLRLRDHPVWGMPASIPRECPLIPFRIPSSEAPFQGLYLRCTSKTG</sequence>
<dbReference type="Proteomes" id="UP001346149">
    <property type="component" value="Unassembled WGS sequence"/>
</dbReference>
<dbReference type="GO" id="GO:0031902">
    <property type="term" value="C:late endosome membrane"/>
    <property type="evidence" value="ECO:0007669"/>
    <property type="project" value="TreeGrafter"/>
</dbReference>
<dbReference type="EMBL" id="JAXQNO010000012">
    <property type="protein sequence ID" value="KAK4786837.1"/>
    <property type="molecule type" value="Genomic_DNA"/>
</dbReference>
<comment type="caution">
    <text evidence="1">The sequence shown here is derived from an EMBL/GenBank/DDBJ whole genome shotgun (WGS) entry which is preliminary data.</text>
</comment>
<dbReference type="GO" id="GO:0036258">
    <property type="term" value="P:multivesicular body assembly"/>
    <property type="evidence" value="ECO:0007669"/>
    <property type="project" value="InterPro"/>
</dbReference>
<dbReference type="AlphaFoldDB" id="A0AAN7LHJ7"/>
<accession>A0AAN7LHJ7</accession>
<dbReference type="InterPro" id="IPR045893">
    <property type="entry name" value="FREE1"/>
</dbReference>
<dbReference type="PANTHER" id="PTHR46977:SF1">
    <property type="entry name" value="PROTEIN FREE1"/>
    <property type="match status" value="1"/>
</dbReference>
<evidence type="ECO:0000313" key="2">
    <source>
        <dbReference type="Proteomes" id="UP001346149"/>
    </source>
</evidence>